<comment type="similarity">
    <text evidence="1 8">Belongs to the nucleoporin Nup84/Nup107 family.</text>
</comment>
<sequence>MDMSSIVPSPATARDGRSKSKRAGKILQTMKMLDEAVTPKNDAMMSAIGSMPNQIVSTPANHLNVYDHSLFGSHLSTGQNLSMISEPNNTLLMEPTINLLELSTPTQMSMTDTTANFNYAMLENPGLEATASIFMDFKKCLSQHGMSCDIYDLISSYEEICDDYEQLLKKIMTQVTPENSAIVERLGKYLKEEKHTWRLVHSLFRDKFSNCSEEAMAVNDALVFYTSEKNIIDDYFDNDSDIRQAQIVIDWLERNAADELTNIADQLQHYTGCVTWENTLHHLKARKSRGTTTADGMILEMDPDAPTRTRKPLADLDREDESRLLKCVFSFIRGGRINEAEDLCVSHGQPWRAATLEGWKLHHDPNTVNSKYSMVFKQL</sequence>
<keyword evidence="3" id="KW-0509">mRNA transport</keyword>
<dbReference type="PANTHER" id="PTHR13003">
    <property type="entry name" value="NUP107-RELATED"/>
    <property type="match status" value="1"/>
</dbReference>
<keyword evidence="6 8" id="KW-0906">Nuclear pore complex</keyword>
<evidence type="ECO:0000256" key="5">
    <source>
        <dbReference type="ARBA" id="ARBA00023010"/>
    </source>
</evidence>
<evidence type="ECO:0000313" key="11">
    <source>
        <dbReference type="Proteomes" id="UP001642483"/>
    </source>
</evidence>
<keyword evidence="5 8" id="KW-0811">Translocation</keyword>
<evidence type="ECO:0000256" key="4">
    <source>
        <dbReference type="ARBA" id="ARBA00022927"/>
    </source>
</evidence>
<dbReference type="Pfam" id="PF04121">
    <property type="entry name" value="Nup84_Nup100"/>
    <property type="match status" value="1"/>
</dbReference>
<dbReference type="PANTHER" id="PTHR13003:SF2">
    <property type="entry name" value="NUCLEAR PORE COMPLEX PROTEIN NUP107"/>
    <property type="match status" value="1"/>
</dbReference>
<evidence type="ECO:0000256" key="2">
    <source>
        <dbReference type="ARBA" id="ARBA00022448"/>
    </source>
</evidence>
<accession>A0ABP0FBT4</accession>
<evidence type="ECO:0000313" key="10">
    <source>
        <dbReference type="EMBL" id="CAK8675543.1"/>
    </source>
</evidence>
<evidence type="ECO:0000256" key="6">
    <source>
        <dbReference type="ARBA" id="ARBA00023132"/>
    </source>
</evidence>
<keyword evidence="7 8" id="KW-0539">Nucleus</keyword>
<dbReference type="Proteomes" id="UP001642483">
    <property type="component" value="Unassembled WGS sequence"/>
</dbReference>
<keyword evidence="11" id="KW-1185">Reference proteome</keyword>
<evidence type="ECO:0000256" key="8">
    <source>
        <dbReference type="RuleBase" id="RU365072"/>
    </source>
</evidence>
<comment type="caution">
    <text evidence="10">The sequence shown here is derived from an EMBL/GenBank/DDBJ whole genome shotgun (WGS) entry which is preliminary data.</text>
</comment>
<reference evidence="10 11" key="1">
    <citation type="submission" date="2024-02" db="EMBL/GenBank/DDBJ databases">
        <authorList>
            <person name="Daric V."/>
            <person name="Darras S."/>
        </authorList>
    </citation>
    <scope>NUCLEOTIDE SEQUENCE [LARGE SCALE GENOMIC DNA]</scope>
</reference>
<dbReference type="Gene3D" id="1.10.3450.20">
    <property type="match status" value="1"/>
</dbReference>
<organism evidence="10 11">
    <name type="scientific">Clavelina lepadiformis</name>
    <name type="common">Light-bulb sea squirt</name>
    <name type="synonym">Ascidia lepadiformis</name>
    <dbReference type="NCBI Taxonomy" id="159417"/>
    <lineage>
        <taxon>Eukaryota</taxon>
        <taxon>Metazoa</taxon>
        <taxon>Chordata</taxon>
        <taxon>Tunicata</taxon>
        <taxon>Ascidiacea</taxon>
        <taxon>Aplousobranchia</taxon>
        <taxon>Clavelinidae</taxon>
        <taxon>Clavelina</taxon>
    </lineage>
</organism>
<keyword evidence="2 8" id="KW-0813">Transport</keyword>
<feature type="region of interest" description="Disordered" evidence="9">
    <location>
        <begin position="1"/>
        <end position="24"/>
    </location>
</feature>
<evidence type="ECO:0000256" key="9">
    <source>
        <dbReference type="SAM" id="MobiDB-lite"/>
    </source>
</evidence>
<protein>
    <recommendedName>
        <fullName evidence="8">Nuclear pore complex protein</fullName>
    </recommendedName>
</protein>
<evidence type="ECO:0000256" key="1">
    <source>
        <dbReference type="ARBA" id="ARBA00009510"/>
    </source>
</evidence>
<comment type="function">
    <text evidence="8">Functions as a component of the nuclear pore complex (NPC).</text>
</comment>
<dbReference type="InterPro" id="IPR007252">
    <property type="entry name" value="Nup84/Nup107"/>
</dbReference>
<comment type="subunit">
    <text evidence="8">Part of the nuclear pore complex (NPC).</text>
</comment>
<evidence type="ECO:0000256" key="7">
    <source>
        <dbReference type="ARBA" id="ARBA00023242"/>
    </source>
</evidence>
<proteinExistence type="inferred from homology"/>
<gene>
    <name evidence="10" type="ORF">CVLEPA_LOCUS5112</name>
</gene>
<comment type="subcellular location">
    <subcellularLocation>
        <location evidence="8">Nucleus</location>
        <location evidence="8">Nuclear pore complex</location>
    </subcellularLocation>
    <subcellularLocation>
        <location evidence="8">Nucleus membrane</location>
    </subcellularLocation>
</comment>
<keyword evidence="8" id="KW-0472">Membrane</keyword>
<keyword evidence="4" id="KW-0653">Protein transport</keyword>
<name>A0ABP0FBT4_CLALP</name>
<dbReference type="EMBL" id="CAWYQH010000024">
    <property type="protein sequence ID" value="CAK8675543.1"/>
    <property type="molecule type" value="Genomic_DNA"/>
</dbReference>
<evidence type="ECO:0000256" key="3">
    <source>
        <dbReference type="ARBA" id="ARBA00022816"/>
    </source>
</evidence>